<dbReference type="RefSeq" id="XP_008470337.2">
    <property type="nucleotide sequence ID" value="XM_008472115.3"/>
</dbReference>
<dbReference type="PaxDb" id="121845-A0A1S3CZM3"/>
<dbReference type="Gene3D" id="1.10.10.1200">
    <property type="entry name" value="MAGE homology domain, winged helix WH1 motif"/>
    <property type="match status" value="1"/>
</dbReference>
<dbReference type="InterPro" id="IPR041898">
    <property type="entry name" value="MAGE_WH1"/>
</dbReference>
<dbReference type="Pfam" id="PF01454">
    <property type="entry name" value="MAGE"/>
    <property type="match status" value="1"/>
</dbReference>
<dbReference type="InterPro" id="IPR037445">
    <property type="entry name" value="MAGE"/>
</dbReference>
<protein>
    <submittedName>
        <fullName evidence="4">Uncharacterized protein LOC103507621</fullName>
    </submittedName>
</protein>
<evidence type="ECO:0000313" key="4">
    <source>
        <dbReference type="RefSeq" id="XP_008470337.2"/>
    </source>
</evidence>
<proteinExistence type="predicted"/>
<gene>
    <name evidence="4" type="primary">LOC103507621</name>
</gene>
<dbReference type="PANTHER" id="PTHR11736">
    <property type="entry name" value="MELANOMA-ASSOCIATED ANTIGEN MAGE ANTIGEN"/>
    <property type="match status" value="1"/>
</dbReference>
<dbReference type="STRING" id="121845.A0A1S3CZM3"/>
<dbReference type="KEGG" id="dci:103507621"/>
<evidence type="ECO:0000313" key="3">
    <source>
        <dbReference type="Proteomes" id="UP000079169"/>
    </source>
</evidence>
<evidence type="ECO:0000256" key="1">
    <source>
        <dbReference type="SAM" id="MobiDB-lite"/>
    </source>
</evidence>
<keyword evidence="3" id="KW-1185">Reference proteome</keyword>
<dbReference type="AlphaFoldDB" id="A0A1S3CZM3"/>
<name>A0A1S3CZM3_DIACI</name>
<organism evidence="3 4">
    <name type="scientific">Diaphorina citri</name>
    <name type="common">Asian citrus psyllid</name>
    <dbReference type="NCBI Taxonomy" id="121845"/>
    <lineage>
        <taxon>Eukaryota</taxon>
        <taxon>Metazoa</taxon>
        <taxon>Ecdysozoa</taxon>
        <taxon>Arthropoda</taxon>
        <taxon>Hexapoda</taxon>
        <taxon>Insecta</taxon>
        <taxon>Pterygota</taxon>
        <taxon>Neoptera</taxon>
        <taxon>Paraneoptera</taxon>
        <taxon>Hemiptera</taxon>
        <taxon>Sternorrhyncha</taxon>
        <taxon>Psylloidea</taxon>
        <taxon>Psyllidae</taxon>
        <taxon>Diaphorininae</taxon>
        <taxon>Diaphorina</taxon>
    </lineage>
</organism>
<feature type="domain" description="MAGE" evidence="2">
    <location>
        <begin position="46"/>
        <end position="160"/>
    </location>
</feature>
<dbReference type="InterPro" id="IPR002190">
    <property type="entry name" value="MHD_dom"/>
</dbReference>
<feature type="region of interest" description="Disordered" evidence="1">
    <location>
        <begin position="1"/>
        <end position="20"/>
    </location>
</feature>
<accession>A0A1S3CZM3</accession>
<dbReference type="PROSITE" id="PS50838">
    <property type="entry name" value="MAGE"/>
    <property type="match status" value="1"/>
</dbReference>
<dbReference type="PANTHER" id="PTHR11736:SF14">
    <property type="entry name" value="NSE3 HOMOLOG, SMC5-SMC6 COMPLEX COMPONENT"/>
    <property type="match status" value="1"/>
</dbReference>
<dbReference type="GeneID" id="103507621"/>
<reference evidence="4" key="1">
    <citation type="submission" date="2025-08" db="UniProtKB">
        <authorList>
            <consortium name="RefSeq"/>
        </authorList>
    </citation>
    <scope>IDENTIFICATION</scope>
</reference>
<evidence type="ECO:0000259" key="2">
    <source>
        <dbReference type="PROSITE" id="PS50838"/>
    </source>
</evidence>
<dbReference type="Proteomes" id="UP000079169">
    <property type="component" value="Unplaced"/>
</dbReference>
<dbReference type="GO" id="GO:0005634">
    <property type="term" value="C:nucleus"/>
    <property type="evidence" value="ECO:0007669"/>
    <property type="project" value="TreeGrafter"/>
</dbReference>
<sequence>MSQQRGKSQTQKSQRWSSQKIDLPQELMAQSAQHKTSKSQVSNHELREVANKAVFYLLAVHGCKGIVKRNDLTNAVLGKEHRRHFRTIIDLANNKLKMVFGLKVVPTDDKFSTLMLINCLERRSGAPLNIDTEFKTLDSFLLLVLAVIFMNNDSITEGET</sequence>